<dbReference type="Pfam" id="PF04140">
    <property type="entry name" value="ICMT"/>
    <property type="match status" value="1"/>
</dbReference>
<name>A0AAD5LC02_PYTIN</name>
<sequence length="240" mass="26754">MFRSTQFTSDVGLGRVAVAAFALGFVLALHLALLVYVLAAVGVTQSDTWACVAVWCVYAVALCFFHLAEFMVTASFKPSIVSYESFLLNHSKEYHAALLASALEFAVETLLAPGFKVTAWSLVLGLALVVGGQVVRIAAMWTAASNFSHRIEYVKRKDHVLVKHGIYKFVRHPSYMGWFWWTVGSQVLLANPVCALGFAAVSWSFFRDRIPYEEDLLLQFFPDEYPSYRRSTFSGVPFVA</sequence>
<evidence type="ECO:0000256" key="8">
    <source>
        <dbReference type="ARBA" id="ARBA00022989"/>
    </source>
</evidence>
<keyword evidence="6 10" id="KW-0949">S-adenosyl-L-methionine</keyword>
<evidence type="ECO:0000256" key="9">
    <source>
        <dbReference type="ARBA" id="ARBA00023136"/>
    </source>
</evidence>
<feature type="transmembrane region" description="Helical" evidence="10">
    <location>
        <begin position="12"/>
        <end position="37"/>
    </location>
</feature>
<comment type="catalytic activity">
    <reaction evidence="10">
        <text>[protein]-C-terminal S-[(2E,6E)-farnesyl]-L-cysteine + S-adenosyl-L-methionine = [protein]-C-terminal S-[(2E,6E)-farnesyl]-L-cysteine methyl ester + S-adenosyl-L-homocysteine</text>
        <dbReference type="Rhea" id="RHEA:21672"/>
        <dbReference type="Rhea" id="RHEA-COMP:12125"/>
        <dbReference type="Rhea" id="RHEA-COMP:12126"/>
        <dbReference type="ChEBI" id="CHEBI:57856"/>
        <dbReference type="ChEBI" id="CHEBI:59789"/>
        <dbReference type="ChEBI" id="CHEBI:90510"/>
        <dbReference type="ChEBI" id="CHEBI:90511"/>
        <dbReference type="EC" id="2.1.1.100"/>
    </reaction>
</comment>
<keyword evidence="5" id="KW-0808">Transferase</keyword>
<evidence type="ECO:0000313" key="11">
    <source>
        <dbReference type="EMBL" id="KAJ0393441.1"/>
    </source>
</evidence>
<dbReference type="EC" id="2.1.1.100" evidence="3 10"/>
<dbReference type="AlphaFoldDB" id="A0AAD5LC02"/>
<dbReference type="Gene3D" id="1.20.120.1630">
    <property type="match status" value="1"/>
</dbReference>
<dbReference type="GO" id="GO:0032259">
    <property type="term" value="P:methylation"/>
    <property type="evidence" value="ECO:0007669"/>
    <property type="project" value="UniProtKB-KW"/>
</dbReference>
<proteinExistence type="inferred from homology"/>
<evidence type="ECO:0000256" key="7">
    <source>
        <dbReference type="ARBA" id="ARBA00022692"/>
    </source>
</evidence>
<feature type="transmembrane region" description="Helical" evidence="10">
    <location>
        <begin position="49"/>
        <end position="74"/>
    </location>
</feature>
<dbReference type="PANTHER" id="PTHR12714:SF9">
    <property type="entry name" value="PROTEIN-S-ISOPRENYLCYSTEINE O-METHYLTRANSFERASE"/>
    <property type="match status" value="1"/>
</dbReference>
<dbReference type="GO" id="GO:0005789">
    <property type="term" value="C:endoplasmic reticulum membrane"/>
    <property type="evidence" value="ECO:0007669"/>
    <property type="project" value="UniProtKB-SubCell"/>
</dbReference>
<keyword evidence="12" id="KW-1185">Reference proteome</keyword>
<dbReference type="PROSITE" id="PS51564">
    <property type="entry name" value="SAM_ICMT"/>
    <property type="match status" value="1"/>
</dbReference>
<dbReference type="InterPro" id="IPR025770">
    <property type="entry name" value="PPMT_MeTrfase"/>
</dbReference>
<keyword evidence="8 10" id="KW-1133">Transmembrane helix</keyword>
<evidence type="ECO:0000313" key="12">
    <source>
        <dbReference type="Proteomes" id="UP001209570"/>
    </source>
</evidence>
<comment type="caution">
    <text evidence="11">The sequence shown here is derived from an EMBL/GenBank/DDBJ whole genome shotgun (WGS) entry which is preliminary data.</text>
</comment>
<evidence type="ECO:0000256" key="6">
    <source>
        <dbReference type="ARBA" id="ARBA00022691"/>
    </source>
</evidence>
<evidence type="ECO:0000256" key="10">
    <source>
        <dbReference type="RuleBase" id="RU362022"/>
    </source>
</evidence>
<gene>
    <name evidence="11" type="ORF">P43SY_004941</name>
</gene>
<evidence type="ECO:0000256" key="4">
    <source>
        <dbReference type="ARBA" id="ARBA00022603"/>
    </source>
</evidence>
<keyword evidence="9 10" id="KW-0472">Membrane</keyword>
<accession>A0AAD5LC02</accession>
<dbReference type="GO" id="GO:0004671">
    <property type="term" value="F:protein C-terminal S-isoprenylcysteine carboxyl O-methyltransferase activity"/>
    <property type="evidence" value="ECO:0007669"/>
    <property type="project" value="UniProtKB-EC"/>
</dbReference>
<feature type="transmembrane region" description="Helical" evidence="10">
    <location>
        <begin position="119"/>
        <end position="139"/>
    </location>
</feature>
<keyword evidence="4 10" id="KW-0489">Methyltransferase</keyword>
<dbReference type="PANTHER" id="PTHR12714">
    <property type="entry name" value="PROTEIN-S ISOPRENYLCYSTEINE O-METHYLTRANSFERASE"/>
    <property type="match status" value="1"/>
</dbReference>
<protein>
    <recommendedName>
        <fullName evidence="3 10">Protein-S-isoprenylcysteine O-methyltransferase</fullName>
        <ecNumber evidence="3 10">2.1.1.100</ecNumber>
    </recommendedName>
</protein>
<reference evidence="11" key="1">
    <citation type="submission" date="2021-12" db="EMBL/GenBank/DDBJ databases">
        <title>Prjna785345.</title>
        <authorList>
            <person name="Rujirawat T."/>
            <person name="Krajaejun T."/>
        </authorList>
    </citation>
    <scope>NUCLEOTIDE SEQUENCE</scope>
    <source>
        <strain evidence="11">Pi057C3</strain>
    </source>
</reference>
<evidence type="ECO:0000256" key="5">
    <source>
        <dbReference type="ARBA" id="ARBA00022679"/>
    </source>
</evidence>
<feature type="transmembrane region" description="Helical" evidence="10">
    <location>
        <begin position="178"/>
        <end position="201"/>
    </location>
</feature>
<dbReference type="EMBL" id="JAKCXM010000493">
    <property type="protein sequence ID" value="KAJ0393441.1"/>
    <property type="molecule type" value="Genomic_DNA"/>
</dbReference>
<keyword evidence="10" id="KW-0256">Endoplasmic reticulum</keyword>
<dbReference type="InterPro" id="IPR007269">
    <property type="entry name" value="ICMT_MeTrfase"/>
</dbReference>
<organism evidence="11 12">
    <name type="scientific">Pythium insidiosum</name>
    <name type="common">Pythiosis disease agent</name>
    <dbReference type="NCBI Taxonomy" id="114742"/>
    <lineage>
        <taxon>Eukaryota</taxon>
        <taxon>Sar</taxon>
        <taxon>Stramenopiles</taxon>
        <taxon>Oomycota</taxon>
        <taxon>Peronosporomycetes</taxon>
        <taxon>Pythiales</taxon>
        <taxon>Pythiaceae</taxon>
        <taxon>Pythium</taxon>
    </lineage>
</organism>
<evidence type="ECO:0000256" key="1">
    <source>
        <dbReference type="ARBA" id="ARBA00004141"/>
    </source>
</evidence>
<comment type="subcellular location">
    <subcellularLocation>
        <location evidence="10">Endoplasmic reticulum membrane</location>
        <topology evidence="10">Multi-pass membrane protein</topology>
    </subcellularLocation>
    <subcellularLocation>
        <location evidence="1">Membrane</location>
        <topology evidence="1">Multi-pass membrane protein</topology>
    </subcellularLocation>
</comment>
<dbReference type="Proteomes" id="UP001209570">
    <property type="component" value="Unassembled WGS sequence"/>
</dbReference>
<keyword evidence="7 10" id="KW-0812">Transmembrane</keyword>
<evidence type="ECO:0000256" key="2">
    <source>
        <dbReference type="ARBA" id="ARBA00009140"/>
    </source>
</evidence>
<comment type="similarity">
    <text evidence="2 10">Belongs to the class VI-like SAM-binding methyltransferase superfamily. Isoprenylcysteine carboxyl methyltransferase family.</text>
</comment>
<evidence type="ECO:0000256" key="3">
    <source>
        <dbReference type="ARBA" id="ARBA00012151"/>
    </source>
</evidence>